<organism evidence="2 3">
    <name type="scientific">Halogeometricum salsisoli</name>
    <dbReference type="NCBI Taxonomy" id="2950536"/>
    <lineage>
        <taxon>Archaea</taxon>
        <taxon>Methanobacteriati</taxon>
        <taxon>Methanobacteriota</taxon>
        <taxon>Stenosarchaea group</taxon>
        <taxon>Halobacteria</taxon>
        <taxon>Halobacteriales</taxon>
        <taxon>Haloferacaceae</taxon>
        <taxon>Halogeometricum</taxon>
    </lineage>
</organism>
<comment type="caution">
    <text evidence="2">The sequence shown here is derived from an EMBL/GenBank/DDBJ whole genome shotgun (WGS) entry which is preliminary data.</text>
</comment>
<evidence type="ECO:0000313" key="3">
    <source>
        <dbReference type="Proteomes" id="UP001257060"/>
    </source>
</evidence>
<feature type="transmembrane region" description="Helical" evidence="1">
    <location>
        <begin position="26"/>
        <end position="47"/>
    </location>
</feature>
<protein>
    <recommendedName>
        <fullName evidence="4">Transmembrane protein</fullName>
    </recommendedName>
</protein>
<evidence type="ECO:0000313" key="2">
    <source>
        <dbReference type="EMBL" id="MDS0297314.1"/>
    </source>
</evidence>
<evidence type="ECO:0008006" key="4">
    <source>
        <dbReference type="Google" id="ProtNLM"/>
    </source>
</evidence>
<reference evidence="2 3" key="1">
    <citation type="submission" date="2022-06" db="EMBL/GenBank/DDBJ databases">
        <title>Halogeometricum sp. a new haloarchaeum isolate from saline soil.</title>
        <authorList>
            <person name="Strakova D."/>
            <person name="Galisteo C."/>
            <person name="Sanchez-Porro C."/>
            <person name="Ventosa A."/>
        </authorList>
    </citation>
    <scope>NUCLEOTIDE SEQUENCE [LARGE SCALE GENOMIC DNA]</scope>
    <source>
        <strain evidence="2 3">S1BR25-6</strain>
    </source>
</reference>
<proteinExistence type="predicted"/>
<dbReference type="Proteomes" id="UP001257060">
    <property type="component" value="Unassembled WGS sequence"/>
</dbReference>
<dbReference type="EMBL" id="JAMQOP010000001">
    <property type="protein sequence ID" value="MDS0297314.1"/>
    <property type="molecule type" value="Genomic_DNA"/>
</dbReference>
<keyword evidence="3" id="KW-1185">Reference proteome</keyword>
<feature type="transmembrane region" description="Helical" evidence="1">
    <location>
        <begin position="117"/>
        <end position="140"/>
    </location>
</feature>
<keyword evidence="1" id="KW-0812">Transmembrane</keyword>
<gene>
    <name evidence="2" type="ORF">NDI76_00975</name>
</gene>
<feature type="transmembrane region" description="Helical" evidence="1">
    <location>
        <begin position="84"/>
        <end position="105"/>
    </location>
</feature>
<dbReference type="RefSeq" id="WP_310922100.1">
    <property type="nucleotide sequence ID" value="NZ_JAMQOP010000001.1"/>
</dbReference>
<sequence>MSDGSGDRPGDGSSLGNTAFWGVWEFLRFVGLWVAFATVLNPLPVVVHTALVTESLSQARTAAQVFALVAASITYGRYPRTSAIKLWGVGLASSVLFGVVASAVGASNPPVSGSPFVALRLFLLWAGSLALSAGLLWNWWRGEDAERKGDERPTA</sequence>
<evidence type="ECO:0000256" key="1">
    <source>
        <dbReference type="SAM" id="Phobius"/>
    </source>
</evidence>
<keyword evidence="1" id="KW-1133">Transmembrane helix</keyword>
<accession>A0ABU2G965</accession>
<keyword evidence="1" id="KW-0472">Membrane</keyword>
<name>A0ABU2G965_9EURY</name>